<proteinExistence type="inferred from homology"/>
<comment type="similarity">
    <text evidence="3">Belongs to the Orn/Lys/Arg decarboxylase class-II family. SpeA subfamily.</text>
</comment>
<dbReference type="AlphaFoldDB" id="A0A2I0ID74"/>
<dbReference type="GO" id="GO:0006527">
    <property type="term" value="P:L-arginine catabolic process"/>
    <property type="evidence" value="ECO:0007669"/>
    <property type="project" value="InterPro"/>
</dbReference>
<dbReference type="PANTHER" id="PTHR43295:SF1">
    <property type="entry name" value="ARGININE DECARBOXYLASE 1, CHLOROPLASTIC-RELATED"/>
    <property type="match status" value="1"/>
</dbReference>
<dbReference type="UniPathway" id="UPA00186">
    <property type="reaction ID" value="UER00284"/>
</dbReference>
<comment type="cofactor">
    <cofactor evidence="1 3">
        <name>pyridoxal 5'-phosphate</name>
        <dbReference type="ChEBI" id="CHEBI:597326"/>
    </cofactor>
</comment>
<accession>A0A2I0ID74</accession>
<protein>
    <recommendedName>
        <fullName evidence="3">Arginine decarboxylase</fullName>
        <ecNumber evidence="3">4.1.1.19</ecNumber>
    </recommendedName>
</protein>
<dbReference type="GO" id="GO:0008792">
    <property type="term" value="F:arginine decarboxylase activity"/>
    <property type="evidence" value="ECO:0007669"/>
    <property type="project" value="UniProtKB-EC"/>
</dbReference>
<comment type="catalytic activity">
    <reaction evidence="3">
        <text>L-arginine + H(+) = agmatine + CO2</text>
        <dbReference type="Rhea" id="RHEA:17641"/>
        <dbReference type="ChEBI" id="CHEBI:15378"/>
        <dbReference type="ChEBI" id="CHEBI:16526"/>
        <dbReference type="ChEBI" id="CHEBI:32682"/>
        <dbReference type="ChEBI" id="CHEBI:58145"/>
        <dbReference type="EC" id="4.1.1.19"/>
    </reaction>
</comment>
<dbReference type="InterPro" id="IPR002985">
    <property type="entry name" value="Arg_decrbxlase"/>
</dbReference>
<keyword evidence="3" id="KW-0460">Magnesium</keyword>
<evidence type="ECO:0000256" key="1">
    <source>
        <dbReference type="ARBA" id="ARBA00001933"/>
    </source>
</evidence>
<evidence type="ECO:0000313" key="5">
    <source>
        <dbReference type="Proteomes" id="UP000233551"/>
    </source>
</evidence>
<keyword evidence="3" id="KW-0456">Lyase</keyword>
<gene>
    <name evidence="4" type="ORF">CRG98_037692</name>
</gene>
<dbReference type="EC" id="4.1.1.19" evidence="3"/>
<dbReference type="GO" id="GO:0008295">
    <property type="term" value="P:spermidine biosynthetic process"/>
    <property type="evidence" value="ECO:0007669"/>
    <property type="project" value="UniProtKB-KW"/>
</dbReference>
<keyword evidence="5" id="KW-1185">Reference proteome</keyword>
<comment type="cofactor">
    <cofactor evidence="3">
        <name>Mg(2+)</name>
        <dbReference type="ChEBI" id="CHEBI:18420"/>
    </cofactor>
</comment>
<reference evidence="4 5" key="1">
    <citation type="submission" date="2017-11" db="EMBL/GenBank/DDBJ databases">
        <title>De-novo sequencing of pomegranate (Punica granatum L.) genome.</title>
        <authorList>
            <person name="Akparov Z."/>
            <person name="Amiraslanov A."/>
            <person name="Hajiyeva S."/>
            <person name="Abbasov M."/>
            <person name="Kaur K."/>
            <person name="Hamwieh A."/>
            <person name="Solovyev V."/>
            <person name="Salamov A."/>
            <person name="Braich B."/>
            <person name="Kosarev P."/>
            <person name="Mahmoud A."/>
            <person name="Hajiyev E."/>
            <person name="Babayeva S."/>
            <person name="Izzatullayeva V."/>
            <person name="Mammadov A."/>
            <person name="Mammadov A."/>
            <person name="Sharifova S."/>
            <person name="Ojaghi J."/>
            <person name="Eynullazada K."/>
            <person name="Bayramov B."/>
            <person name="Abdulazimova A."/>
            <person name="Shahmuradov I."/>
        </authorList>
    </citation>
    <scope>NUCLEOTIDE SEQUENCE [LARGE SCALE GENOMIC DNA]</scope>
    <source>
        <strain evidence="5">cv. AG2017</strain>
        <tissue evidence="4">Leaf</tissue>
    </source>
</reference>
<dbReference type="STRING" id="22663.A0A2I0ID74"/>
<dbReference type="PRINTS" id="PR01180">
    <property type="entry name" value="ARGDCRBXLASE"/>
</dbReference>
<dbReference type="InterPro" id="IPR029066">
    <property type="entry name" value="PLP-binding_barrel"/>
</dbReference>
<evidence type="ECO:0000256" key="2">
    <source>
        <dbReference type="ARBA" id="ARBA00022898"/>
    </source>
</evidence>
<evidence type="ECO:0000256" key="3">
    <source>
        <dbReference type="RuleBase" id="RU003740"/>
    </source>
</evidence>
<keyword evidence="3" id="KW-0745">Spermidine biosynthesis</keyword>
<dbReference type="Gene3D" id="3.20.20.10">
    <property type="entry name" value="Alanine racemase"/>
    <property type="match status" value="1"/>
</dbReference>
<sequence>MFEQQEELDLVIELSKKLNIRPIIHVRAKLRTRHAGHCWSTSGIRIPTTLLVAIVLLIRLRANMRVIDVDGGIVIDYDGTKASDSDVSKRIDSTVCGSCELEENTSKIITEW</sequence>
<name>A0A2I0ID74_PUNGR</name>
<dbReference type="PANTHER" id="PTHR43295">
    <property type="entry name" value="ARGININE DECARBOXYLASE"/>
    <property type="match status" value="1"/>
</dbReference>
<dbReference type="Proteomes" id="UP000233551">
    <property type="component" value="Unassembled WGS sequence"/>
</dbReference>
<comment type="caution">
    <text evidence="4">The sequence shown here is derived from an EMBL/GenBank/DDBJ whole genome shotgun (WGS) entry which is preliminary data.</text>
</comment>
<dbReference type="SUPFAM" id="SSF51419">
    <property type="entry name" value="PLP-binding barrel"/>
    <property type="match status" value="1"/>
</dbReference>
<comment type="pathway">
    <text evidence="3">Amine and polyamine biosynthesis; agmatine biosynthesis; agmatine from L-arginine: step 1/1.</text>
</comment>
<evidence type="ECO:0000313" key="4">
    <source>
        <dbReference type="EMBL" id="PKI41942.1"/>
    </source>
</evidence>
<organism evidence="4 5">
    <name type="scientific">Punica granatum</name>
    <name type="common">Pomegranate</name>
    <dbReference type="NCBI Taxonomy" id="22663"/>
    <lineage>
        <taxon>Eukaryota</taxon>
        <taxon>Viridiplantae</taxon>
        <taxon>Streptophyta</taxon>
        <taxon>Embryophyta</taxon>
        <taxon>Tracheophyta</taxon>
        <taxon>Spermatophyta</taxon>
        <taxon>Magnoliopsida</taxon>
        <taxon>eudicotyledons</taxon>
        <taxon>Gunneridae</taxon>
        <taxon>Pentapetalae</taxon>
        <taxon>rosids</taxon>
        <taxon>malvids</taxon>
        <taxon>Myrtales</taxon>
        <taxon>Lythraceae</taxon>
        <taxon>Punica</taxon>
    </lineage>
</organism>
<keyword evidence="3" id="KW-0210">Decarboxylase</keyword>
<dbReference type="EMBL" id="PGOL01003254">
    <property type="protein sequence ID" value="PKI41942.1"/>
    <property type="molecule type" value="Genomic_DNA"/>
</dbReference>
<keyword evidence="2 3" id="KW-0663">Pyridoxal phosphate</keyword>